<sequence>MPAAGEMRAAGCAQCSGQPRMALGAAAAAAPRLAPRPWGRRAGASSMAALAPAAGSAAARAWPRLDGRAAVVSLAALAARRASRRARAALGPHHAAQACRERRLAQLRRCAGGGTTTLADAPAEGVRYTGHGLPWRVLDARTASPPHWRVRVLIRLVTSAA</sequence>
<comment type="caution">
    <text evidence="1">The sequence shown here is derived from an EMBL/GenBank/DDBJ whole genome shotgun (WGS) entry which is preliminary data.</text>
</comment>
<accession>A0ABN9VBN6</accession>
<name>A0ABN9VBN6_9DINO</name>
<gene>
    <name evidence="1" type="ORF">PCOR1329_LOCUS56338</name>
</gene>
<reference evidence="1" key="1">
    <citation type="submission" date="2023-10" db="EMBL/GenBank/DDBJ databases">
        <authorList>
            <person name="Chen Y."/>
            <person name="Shah S."/>
            <person name="Dougan E. K."/>
            <person name="Thang M."/>
            <person name="Chan C."/>
        </authorList>
    </citation>
    <scope>NUCLEOTIDE SEQUENCE [LARGE SCALE GENOMIC DNA]</scope>
</reference>
<organism evidence="1 2">
    <name type="scientific">Prorocentrum cordatum</name>
    <dbReference type="NCBI Taxonomy" id="2364126"/>
    <lineage>
        <taxon>Eukaryota</taxon>
        <taxon>Sar</taxon>
        <taxon>Alveolata</taxon>
        <taxon>Dinophyceae</taxon>
        <taxon>Prorocentrales</taxon>
        <taxon>Prorocentraceae</taxon>
        <taxon>Prorocentrum</taxon>
    </lineage>
</organism>
<dbReference type="Proteomes" id="UP001189429">
    <property type="component" value="Unassembled WGS sequence"/>
</dbReference>
<protein>
    <submittedName>
        <fullName evidence="1">Uncharacterized protein</fullName>
    </submittedName>
</protein>
<proteinExistence type="predicted"/>
<dbReference type="EMBL" id="CAUYUJ010016932">
    <property type="protein sequence ID" value="CAK0870161.1"/>
    <property type="molecule type" value="Genomic_DNA"/>
</dbReference>
<keyword evidence="2" id="KW-1185">Reference proteome</keyword>
<evidence type="ECO:0000313" key="1">
    <source>
        <dbReference type="EMBL" id="CAK0870161.1"/>
    </source>
</evidence>
<evidence type="ECO:0000313" key="2">
    <source>
        <dbReference type="Proteomes" id="UP001189429"/>
    </source>
</evidence>